<evidence type="ECO:0000256" key="2">
    <source>
        <dbReference type="ARBA" id="ARBA00022473"/>
    </source>
</evidence>
<dbReference type="Pfam" id="PF02171">
    <property type="entry name" value="Piwi"/>
    <property type="match status" value="1"/>
</dbReference>
<dbReference type="AlphaFoldDB" id="A0A226DIM0"/>
<dbReference type="Proteomes" id="UP000198287">
    <property type="component" value="Unassembled WGS sequence"/>
</dbReference>
<evidence type="ECO:0000256" key="7">
    <source>
        <dbReference type="SAM" id="MobiDB-lite"/>
    </source>
</evidence>
<dbReference type="CDD" id="cd04658">
    <property type="entry name" value="Piwi_piwi-like_Euk"/>
    <property type="match status" value="1"/>
</dbReference>
<dbReference type="FunFam" id="2.170.260.10:FF:000003">
    <property type="entry name" value="Piwi-like RNA-mediated gene silencing 2"/>
    <property type="match status" value="1"/>
</dbReference>
<dbReference type="Pfam" id="PF23278">
    <property type="entry name" value="Piwi_N"/>
    <property type="match status" value="1"/>
</dbReference>
<evidence type="ECO:0000256" key="3">
    <source>
        <dbReference type="ARBA" id="ARBA00022490"/>
    </source>
</evidence>
<dbReference type="InterPro" id="IPR036085">
    <property type="entry name" value="PAZ_dom_sf"/>
</dbReference>
<dbReference type="OMA" id="DICWIPG"/>
<dbReference type="STRING" id="158441.A0A226DIM0"/>
<evidence type="ECO:0000256" key="4">
    <source>
        <dbReference type="ARBA" id="ARBA00022884"/>
    </source>
</evidence>
<dbReference type="InterPro" id="IPR003100">
    <property type="entry name" value="PAZ_dom"/>
</dbReference>
<evidence type="ECO:0000259" key="8">
    <source>
        <dbReference type="PROSITE" id="PS50821"/>
    </source>
</evidence>
<comment type="similarity">
    <text evidence="6">Belongs to the argonaute family. Piwi subfamily.</text>
</comment>
<evidence type="ECO:0000256" key="5">
    <source>
        <dbReference type="ARBA" id="ARBA00023158"/>
    </source>
</evidence>
<dbReference type="Gene3D" id="2.170.260.10">
    <property type="entry name" value="paz domain"/>
    <property type="match status" value="1"/>
</dbReference>
<comment type="subcellular location">
    <subcellularLocation>
        <location evidence="1">Cytoplasm</location>
    </subcellularLocation>
</comment>
<dbReference type="PROSITE" id="PS50821">
    <property type="entry name" value="PAZ"/>
    <property type="match status" value="1"/>
</dbReference>
<reference evidence="10 11" key="1">
    <citation type="submission" date="2015-12" db="EMBL/GenBank/DDBJ databases">
        <title>The genome of Folsomia candida.</title>
        <authorList>
            <person name="Faddeeva A."/>
            <person name="Derks M.F."/>
            <person name="Anvar Y."/>
            <person name="Smit S."/>
            <person name="Van Straalen N."/>
            <person name="Roelofs D."/>
        </authorList>
    </citation>
    <scope>NUCLEOTIDE SEQUENCE [LARGE SCALE GENOMIC DNA]</scope>
    <source>
        <strain evidence="10 11">VU population</strain>
        <tissue evidence="10">Whole body</tissue>
    </source>
</reference>
<evidence type="ECO:0000259" key="9">
    <source>
        <dbReference type="PROSITE" id="PS50822"/>
    </source>
</evidence>
<keyword evidence="11" id="KW-1185">Reference proteome</keyword>
<evidence type="ECO:0000313" key="11">
    <source>
        <dbReference type="Proteomes" id="UP000198287"/>
    </source>
</evidence>
<comment type="caution">
    <text evidence="10">The sequence shown here is derived from an EMBL/GenBank/DDBJ whole genome shotgun (WGS) entry which is preliminary data.</text>
</comment>
<keyword evidence="5" id="KW-0943">RNA-mediated gene silencing</keyword>
<feature type="domain" description="Piwi" evidence="9">
    <location>
        <begin position="567"/>
        <end position="736"/>
    </location>
</feature>
<dbReference type="SMART" id="SM00950">
    <property type="entry name" value="Piwi"/>
    <property type="match status" value="1"/>
</dbReference>
<dbReference type="SMART" id="SM00949">
    <property type="entry name" value="PAZ"/>
    <property type="match status" value="1"/>
</dbReference>
<dbReference type="GO" id="GO:0003723">
    <property type="term" value="F:RNA binding"/>
    <property type="evidence" value="ECO:0007669"/>
    <property type="project" value="UniProtKB-KW"/>
</dbReference>
<accession>A0A226DIM0</accession>
<dbReference type="InterPro" id="IPR003165">
    <property type="entry name" value="Piwi"/>
</dbReference>
<dbReference type="InterPro" id="IPR036397">
    <property type="entry name" value="RNaseH_sf"/>
</dbReference>
<keyword evidence="4" id="KW-0694">RNA-binding</keyword>
<name>A0A226DIM0_FOLCA</name>
<dbReference type="InterPro" id="IPR012337">
    <property type="entry name" value="RNaseH-like_sf"/>
</dbReference>
<keyword evidence="3" id="KW-0963">Cytoplasm</keyword>
<proteinExistence type="inferred from homology"/>
<dbReference type="GO" id="GO:0034587">
    <property type="term" value="P:piRNA processing"/>
    <property type="evidence" value="ECO:0007669"/>
    <property type="project" value="UniProtKB-ARBA"/>
</dbReference>
<dbReference type="Gene3D" id="3.30.420.10">
    <property type="entry name" value="Ribonuclease H-like superfamily/Ribonuclease H"/>
    <property type="match status" value="1"/>
</dbReference>
<evidence type="ECO:0000256" key="1">
    <source>
        <dbReference type="ARBA" id="ARBA00004496"/>
    </source>
</evidence>
<sequence>MGDHPTNGNGTDMSSRGRGRGDRGGRGHNNGGPPNRERSDTDRSTGSGGGERGGFRAGRGRPRVDRRQMELEKFDLVPTRGAVQDKKGSTGAPMQFLSNYFTLDKRTDWGIFHYRVDFAPADIETREKKQLFRNHKDKFGGNYIFDGSSLYPLVVCSVRDSDKSKVEMTIHLVATLTPTDVMYLQVFNILMRKCLEFMELEELGRHFYDRHKAIVINAHRLELWPGYKTSIRNHEYDILLGVELTHKVIRRDTCLHVMDSLIAARGDFRENVKRELIGCIVMTHYNRKTYRVDDIDWDMTPKSTFDYADKGKTSYFDYFKQKYGMTCTVLGQPMLISRPKKKDFHRGQTGPISLVPEFCQMTGLTDAMRSNFQLMKCLTGYLHVSPQTRVEQVKGFMTRLRAAPGVEKELQNWGLKFNEKLVPVKGRTLEKQKILFGPTTMDLAKAKFDLPNNSSDWDQSFRNKEMFSTVALDNWVIIVPQRDASSVEILVSNLQRVGNPLKFRLSRPLEVLRINDIRVPSYMAAIDQAMSNYGRRIQMIFVILAKQEVDVYSAVKKKCTIDYGECLYAYAQVNNELPSRIIIYRDGVGEGQLNYIFSTEMRQIQDSIKTIYADGGRPMPKFSFVIVTKRINTRIFALNQPGNRIENPNPGSIVDDVITLPERFDFYLISQYSRQGTVSPTSYNILHDEQGLNADKLQQLTYKLCHVYFNWSGTISVPAPCQYAHKLAYLTGMALQGAKSGEQLSHVLHFL</sequence>
<feature type="compositionally biased region" description="Gly residues" evidence="7">
    <location>
        <begin position="46"/>
        <end position="57"/>
    </location>
</feature>
<evidence type="ECO:0000313" key="10">
    <source>
        <dbReference type="EMBL" id="OXA44828.1"/>
    </source>
</evidence>
<gene>
    <name evidence="10" type="ORF">Fcan01_20890</name>
</gene>
<dbReference type="SUPFAM" id="SSF101690">
    <property type="entry name" value="PAZ domain"/>
    <property type="match status" value="1"/>
</dbReference>
<feature type="compositionally biased region" description="Polar residues" evidence="7">
    <location>
        <begin position="1"/>
        <end position="14"/>
    </location>
</feature>
<feature type="domain" description="PAZ" evidence="8">
    <location>
        <begin position="256"/>
        <end position="363"/>
    </location>
</feature>
<keyword evidence="2" id="KW-0217">Developmental protein</keyword>
<dbReference type="PROSITE" id="PS50822">
    <property type="entry name" value="PIWI"/>
    <property type="match status" value="1"/>
</dbReference>
<dbReference type="OrthoDB" id="445936at2759"/>
<dbReference type="PANTHER" id="PTHR22891">
    <property type="entry name" value="EUKARYOTIC TRANSLATION INITIATION FACTOR 2C"/>
    <property type="match status" value="1"/>
</dbReference>
<protein>
    <submittedName>
        <fullName evidence="10">Protein aubergine</fullName>
    </submittedName>
</protein>
<feature type="region of interest" description="Disordered" evidence="7">
    <location>
        <begin position="1"/>
        <end position="69"/>
    </location>
</feature>
<dbReference type="EMBL" id="LNIX01000019">
    <property type="protein sequence ID" value="OXA44828.1"/>
    <property type="molecule type" value="Genomic_DNA"/>
</dbReference>
<dbReference type="CDD" id="cd02845">
    <property type="entry name" value="PAZ_piwi_like"/>
    <property type="match status" value="1"/>
</dbReference>
<dbReference type="SUPFAM" id="SSF53098">
    <property type="entry name" value="Ribonuclease H-like"/>
    <property type="match status" value="2"/>
</dbReference>
<organism evidence="10 11">
    <name type="scientific">Folsomia candida</name>
    <name type="common">Springtail</name>
    <dbReference type="NCBI Taxonomy" id="158441"/>
    <lineage>
        <taxon>Eukaryota</taxon>
        <taxon>Metazoa</taxon>
        <taxon>Ecdysozoa</taxon>
        <taxon>Arthropoda</taxon>
        <taxon>Hexapoda</taxon>
        <taxon>Collembola</taxon>
        <taxon>Entomobryomorpha</taxon>
        <taxon>Isotomoidea</taxon>
        <taxon>Isotomidae</taxon>
        <taxon>Proisotominae</taxon>
        <taxon>Folsomia</taxon>
    </lineage>
</organism>
<dbReference type="Pfam" id="PF02170">
    <property type="entry name" value="PAZ"/>
    <property type="match status" value="1"/>
</dbReference>
<dbReference type="GO" id="GO:0005737">
    <property type="term" value="C:cytoplasm"/>
    <property type="evidence" value="ECO:0007669"/>
    <property type="project" value="UniProtKB-SubCell"/>
</dbReference>
<evidence type="ECO:0000256" key="6">
    <source>
        <dbReference type="ARBA" id="ARBA00038291"/>
    </source>
</evidence>